<dbReference type="OrthoDB" id="422362at2759"/>
<dbReference type="GO" id="GO:0042054">
    <property type="term" value="F:histone methyltransferase activity"/>
    <property type="evidence" value="ECO:0007669"/>
    <property type="project" value="InterPro"/>
</dbReference>
<dbReference type="PROSITE" id="PS50280">
    <property type="entry name" value="SET"/>
    <property type="match status" value="1"/>
</dbReference>
<feature type="region of interest" description="Disordered" evidence="8">
    <location>
        <begin position="159"/>
        <end position="231"/>
    </location>
</feature>
<dbReference type="PANTHER" id="PTHR22884">
    <property type="entry name" value="SET DOMAIN PROTEINS"/>
    <property type="match status" value="1"/>
</dbReference>
<dbReference type="GO" id="GO:0005694">
    <property type="term" value="C:chromosome"/>
    <property type="evidence" value="ECO:0007669"/>
    <property type="project" value="UniProtKB-SubCell"/>
</dbReference>
<dbReference type="PROSITE" id="PS51215">
    <property type="entry name" value="AWS"/>
    <property type="match status" value="1"/>
</dbReference>
<dbReference type="GO" id="GO:0005634">
    <property type="term" value="C:nucleus"/>
    <property type="evidence" value="ECO:0007669"/>
    <property type="project" value="UniProtKB-SubCell"/>
</dbReference>
<gene>
    <name evidence="11" type="ORF">BJ554DRAFT_3409</name>
</gene>
<evidence type="ECO:0000259" key="9">
    <source>
        <dbReference type="PROSITE" id="PS50280"/>
    </source>
</evidence>
<organism evidence="11 12">
    <name type="scientific">Olpidium bornovanus</name>
    <dbReference type="NCBI Taxonomy" id="278681"/>
    <lineage>
        <taxon>Eukaryota</taxon>
        <taxon>Fungi</taxon>
        <taxon>Fungi incertae sedis</taxon>
        <taxon>Olpidiomycota</taxon>
        <taxon>Olpidiomycotina</taxon>
        <taxon>Olpidiomycetes</taxon>
        <taxon>Olpidiales</taxon>
        <taxon>Olpidiaceae</taxon>
        <taxon>Olpidium</taxon>
    </lineage>
</organism>
<dbReference type="SUPFAM" id="SSF82199">
    <property type="entry name" value="SET domain"/>
    <property type="match status" value="1"/>
</dbReference>
<dbReference type="InterPro" id="IPR001214">
    <property type="entry name" value="SET_dom"/>
</dbReference>
<dbReference type="SMART" id="SM00570">
    <property type="entry name" value="AWS"/>
    <property type="match status" value="1"/>
</dbReference>
<feature type="domain" description="AWS" evidence="10">
    <location>
        <begin position="430"/>
        <end position="480"/>
    </location>
</feature>
<keyword evidence="4" id="KW-0489">Methyltransferase</keyword>
<keyword evidence="6" id="KW-0949">S-adenosyl-L-methionine</keyword>
<comment type="caution">
    <text evidence="11">The sequence shown here is derived from an EMBL/GenBank/DDBJ whole genome shotgun (WGS) entry which is preliminary data.</text>
</comment>
<comment type="subcellular location">
    <subcellularLocation>
        <location evidence="2">Chromosome</location>
    </subcellularLocation>
    <subcellularLocation>
        <location evidence="1">Nucleus</location>
    </subcellularLocation>
</comment>
<sequence length="586" mass="63122">MGRCTPAHMPGKGLKSAVVATFAIVITVPSRKRTSAACGAPGGSEKAKTATGFGYATHAARSSASSIALISSARDLNNFSDFPEAQARVHSTYLGKRLNVNDGAGRRCRLDFDVPLHLELRPPLLPPGGGEIIGWAFLPLTGGRNATAAALACSSSSASAAGGHCLPKGSERAALSQSRDRPTAGTPPSSRLTGADDHDNGDRERRKTTNDDEATRCAVRPSRGELPAGRRRGLPVFSLPVIRLQPALPRAVRRGLDSKCTTHTADPTPSVVGYNGAAGTHQQRQRTKMGPCADAPSGRDQAPKWELPAHLASRMHLCEIMAWIARGRPVIGAARDMEKGTPVGDAHRAKNKVPALEGARTQRSKVFKRPFFPLPTGQGEVILNAQSEFSLSKTLLQEVASSKLRSIPSPDPYHKIRTNIFVERRPRKSGEAPVCDCVPPANGGPGCAENCLNRLLLYECPAKLCPCGEQCTNQRLQRRERVTHLEVFWTGARGHGLRTLVPIRAGALVVEYCGEVISQQEMQRRADTVYRGKKNLYFLQYGPGEILDAGVKGTEARFLNHSCDPNCHIEKWWGAQTFPGSGLNCL</sequence>
<protein>
    <submittedName>
        <fullName evidence="11">Uncharacterized protein</fullName>
    </submittedName>
</protein>
<dbReference type="GO" id="GO:0032259">
    <property type="term" value="P:methylation"/>
    <property type="evidence" value="ECO:0007669"/>
    <property type="project" value="UniProtKB-KW"/>
</dbReference>
<keyword evidence="3" id="KW-0158">Chromosome</keyword>
<dbReference type="Pfam" id="PF00856">
    <property type="entry name" value="SET"/>
    <property type="match status" value="1"/>
</dbReference>
<evidence type="ECO:0000259" key="10">
    <source>
        <dbReference type="PROSITE" id="PS51215"/>
    </source>
</evidence>
<dbReference type="InterPro" id="IPR046341">
    <property type="entry name" value="SET_dom_sf"/>
</dbReference>
<keyword evidence="5" id="KW-0808">Transferase</keyword>
<feature type="domain" description="SET" evidence="9">
    <location>
        <begin position="483"/>
        <end position="586"/>
    </location>
</feature>
<evidence type="ECO:0000256" key="4">
    <source>
        <dbReference type="ARBA" id="ARBA00022603"/>
    </source>
</evidence>
<dbReference type="InterPro" id="IPR006560">
    <property type="entry name" value="AWS_dom"/>
</dbReference>
<dbReference type="Gene3D" id="2.170.270.10">
    <property type="entry name" value="SET domain"/>
    <property type="match status" value="1"/>
</dbReference>
<reference evidence="11 12" key="1">
    <citation type="journal article" name="Sci. Rep.">
        <title>Genome-scale phylogenetic analyses confirm Olpidium as the closest living zoosporic fungus to the non-flagellated, terrestrial fungi.</title>
        <authorList>
            <person name="Chang Y."/>
            <person name="Rochon D."/>
            <person name="Sekimoto S."/>
            <person name="Wang Y."/>
            <person name="Chovatia M."/>
            <person name="Sandor L."/>
            <person name="Salamov A."/>
            <person name="Grigoriev I.V."/>
            <person name="Stajich J.E."/>
            <person name="Spatafora J.W."/>
        </authorList>
    </citation>
    <scope>NUCLEOTIDE SEQUENCE [LARGE SCALE GENOMIC DNA]</scope>
    <source>
        <strain evidence="11">S191</strain>
    </source>
</reference>
<proteinExistence type="predicted"/>
<dbReference type="Pfam" id="PF17907">
    <property type="entry name" value="AWS"/>
    <property type="match status" value="1"/>
</dbReference>
<evidence type="ECO:0000256" key="7">
    <source>
        <dbReference type="ARBA" id="ARBA00023242"/>
    </source>
</evidence>
<evidence type="ECO:0000256" key="2">
    <source>
        <dbReference type="ARBA" id="ARBA00004286"/>
    </source>
</evidence>
<evidence type="ECO:0000313" key="12">
    <source>
        <dbReference type="Proteomes" id="UP000673691"/>
    </source>
</evidence>
<name>A0A8H7ZPK5_9FUNG</name>
<dbReference type="InterPro" id="IPR050777">
    <property type="entry name" value="SET2_Histone-Lys_MeTrsfase"/>
</dbReference>
<accession>A0A8H7ZPK5</accession>
<evidence type="ECO:0000256" key="3">
    <source>
        <dbReference type="ARBA" id="ARBA00022454"/>
    </source>
</evidence>
<keyword evidence="7" id="KW-0539">Nucleus</keyword>
<dbReference type="AlphaFoldDB" id="A0A8H7ZPK5"/>
<feature type="non-terminal residue" evidence="11">
    <location>
        <position position="586"/>
    </location>
</feature>
<keyword evidence="12" id="KW-1185">Reference proteome</keyword>
<dbReference type="SMART" id="SM00317">
    <property type="entry name" value="SET"/>
    <property type="match status" value="1"/>
</dbReference>
<dbReference type="Proteomes" id="UP000673691">
    <property type="component" value="Unassembled WGS sequence"/>
</dbReference>
<evidence type="ECO:0000313" key="11">
    <source>
        <dbReference type="EMBL" id="KAG5456752.1"/>
    </source>
</evidence>
<dbReference type="EMBL" id="JAEFCI010011215">
    <property type="protein sequence ID" value="KAG5456752.1"/>
    <property type="molecule type" value="Genomic_DNA"/>
</dbReference>
<evidence type="ECO:0000256" key="5">
    <source>
        <dbReference type="ARBA" id="ARBA00022679"/>
    </source>
</evidence>
<evidence type="ECO:0000256" key="6">
    <source>
        <dbReference type="ARBA" id="ARBA00022691"/>
    </source>
</evidence>
<feature type="compositionally biased region" description="Basic and acidic residues" evidence="8">
    <location>
        <begin position="194"/>
        <end position="215"/>
    </location>
</feature>
<feature type="region of interest" description="Disordered" evidence="8">
    <location>
        <begin position="259"/>
        <end position="301"/>
    </location>
</feature>
<evidence type="ECO:0000256" key="8">
    <source>
        <dbReference type="SAM" id="MobiDB-lite"/>
    </source>
</evidence>
<evidence type="ECO:0000256" key="1">
    <source>
        <dbReference type="ARBA" id="ARBA00004123"/>
    </source>
</evidence>